<dbReference type="PANTHER" id="PTHR43852:SF3">
    <property type="entry name" value="NUCLEOTIDYLTRANSFERASE"/>
    <property type="match status" value="1"/>
</dbReference>
<dbReference type="Proteomes" id="UP000250163">
    <property type="component" value="Chromosome MORIYA"/>
</dbReference>
<evidence type="ECO:0000313" key="2">
    <source>
        <dbReference type="EMBL" id="SQD80146.1"/>
    </source>
</evidence>
<evidence type="ECO:0000313" key="3">
    <source>
        <dbReference type="Proteomes" id="UP000250163"/>
    </source>
</evidence>
<dbReference type="AlphaFoldDB" id="A0A330LV04"/>
<dbReference type="NCBIfam" id="NF047752">
    <property type="entry name" value="MntA_antitoxin"/>
    <property type="match status" value="1"/>
</dbReference>
<evidence type="ECO:0000259" key="1">
    <source>
        <dbReference type="Pfam" id="PF18765"/>
    </source>
</evidence>
<dbReference type="Gene3D" id="3.30.460.10">
    <property type="entry name" value="Beta Polymerase, domain 2"/>
    <property type="match status" value="1"/>
</dbReference>
<keyword evidence="3" id="KW-1185">Reference proteome</keyword>
<organism evidence="2 3">
    <name type="scientific">Moritella yayanosii</name>
    <dbReference type="NCBI Taxonomy" id="69539"/>
    <lineage>
        <taxon>Bacteria</taxon>
        <taxon>Pseudomonadati</taxon>
        <taxon>Pseudomonadota</taxon>
        <taxon>Gammaproteobacteria</taxon>
        <taxon>Alteromonadales</taxon>
        <taxon>Moritellaceae</taxon>
        <taxon>Moritella</taxon>
    </lineage>
</organism>
<dbReference type="SUPFAM" id="SSF81301">
    <property type="entry name" value="Nucleotidyltransferase"/>
    <property type="match status" value="1"/>
</dbReference>
<dbReference type="InterPro" id="IPR052930">
    <property type="entry name" value="TA_antitoxin_MntA"/>
</dbReference>
<protein>
    <recommendedName>
        <fullName evidence="1">Polymerase beta nucleotidyltransferase domain-containing protein</fullName>
    </recommendedName>
</protein>
<reference evidence="3" key="1">
    <citation type="submission" date="2018-05" db="EMBL/GenBank/DDBJ databases">
        <authorList>
            <person name="Cea G.-C."/>
            <person name="William W."/>
        </authorList>
    </citation>
    <scope>NUCLEOTIDE SEQUENCE [LARGE SCALE GENOMIC DNA]</scope>
    <source>
        <strain evidence="3">DB21MT 5</strain>
    </source>
</reference>
<dbReference type="EMBL" id="LS483250">
    <property type="protein sequence ID" value="SQD80146.1"/>
    <property type="molecule type" value="Genomic_DNA"/>
</dbReference>
<dbReference type="Pfam" id="PF18765">
    <property type="entry name" value="Polbeta"/>
    <property type="match status" value="1"/>
</dbReference>
<accession>A0A330LV04</accession>
<proteinExistence type="predicted"/>
<dbReference type="RefSeq" id="WP_112717268.1">
    <property type="nucleotide sequence ID" value="NZ_LS483250.1"/>
</dbReference>
<dbReference type="CDD" id="cd05403">
    <property type="entry name" value="NT_KNTase_like"/>
    <property type="match status" value="1"/>
</dbReference>
<name>A0A330LV04_9GAMM</name>
<dbReference type="InterPro" id="IPR043519">
    <property type="entry name" value="NT_sf"/>
</dbReference>
<feature type="domain" description="Polymerase beta nucleotidyltransferase" evidence="1">
    <location>
        <begin position="8"/>
        <end position="105"/>
    </location>
</feature>
<dbReference type="OrthoDB" id="5899752at2"/>
<sequence>MVFDQMIENIVSLAAKNDDIDALWLYGSRAQDREVASSDYDLAVAFKNFNLSPMNKLLRPNELAIDWADDLAVNTELISIVDINTVPIYLAFNIVEYGKVIYSSDTGREFKEQDRIYSRYEFDVKESENNE</sequence>
<dbReference type="KEGG" id="mya:MORIYA_3694"/>
<gene>
    <name evidence="2" type="ORF">MORIYA_3694</name>
</gene>
<dbReference type="PANTHER" id="PTHR43852">
    <property type="entry name" value="NUCLEOTIDYLTRANSFERASE"/>
    <property type="match status" value="1"/>
</dbReference>
<dbReference type="InterPro" id="IPR041633">
    <property type="entry name" value="Polbeta"/>
</dbReference>